<dbReference type="InterPro" id="IPR002347">
    <property type="entry name" value="SDR_fam"/>
</dbReference>
<gene>
    <name evidence="1" type="ORF">BDV29DRAFT_157284</name>
</gene>
<evidence type="ECO:0000313" key="2">
    <source>
        <dbReference type="Proteomes" id="UP000326565"/>
    </source>
</evidence>
<dbReference type="Pfam" id="PF13561">
    <property type="entry name" value="adh_short_C2"/>
    <property type="match status" value="1"/>
</dbReference>
<sequence length="125" mass="13700">MAQANLIDILRNAARTHASRGILTYPRGNAHDPSEKLTYTKLYAPRKGCEHKIHVNALCPGYFQTGMTQSLFVNADVMAYMQAITPYWTGNNTLRNVVKAALFLVSPDAMWLTGVALEEDGGATA</sequence>
<dbReference type="AlphaFoldDB" id="A0A5N5X358"/>
<reference evidence="1 2" key="1">
    <citation type="submission" date="2019-04" db="EMBL/GenBank/DDBJ databases">
        <title>Friends and foes A comparative genomics study of 23 Aspergillus species from section Flavi.</title>
        <authorList>
            <consortium name="DOE Joint Genome Institute"/>
            <person name="Kjaerbolling I."/>
            <person name="Vesth T."/>
            <person name="Frisvad J.C."/>
            <person name="Nybo J.L."/>
            <person name="Theobald S."/>
            <person name="Kildgaard S."/>
            <person name="Isbrandt T."/>
            <person name="Kuo A."/>
            <person name="Sato A."/>
            <person name="Lyhne E.K."/>
            <person name="Kogle M.E."/>
            <person name="Wiebenga A."/>
            <person name="Kun R.S."/>
            <person name="Lubbers R.J."/>
            <person name="Makela M.R."/>
            <person name="Barry K."/>
            <person name="Chovatia M."/>
            <person name="Clum A."/>
            <person name="Daum C."/>
            <person name="Haridas S."/>
            <person name="He G."/>
            <person name="LaButti K."/>
            <person name="Lipzen A."/>
            <person name="Mondo S."/>
            <person name="Riley R."/>
            <person name="Salamov A."/>
            <person name="Simmons B.A."/>
            <person name="Magnuson J.K."/>
            <person name="Henrissat B."/>
            <person name="Mortensen U.H."/>
            <person name="Larsen T.O."/>
            <person name="Devries R.P."/>
            <person name="Grigoriev I.V."/>
            <person name="Machida M."/>
            <person name="Baker S.E."/>
            <person name="Andersen M.R."/>
        </authorList>
    </citation>
    <scope>NUCLEOTIDE SEQUENCE [LARGE SCALE GENOMIC DNA]</scope>
    <source>
        <strain evidence="1 2">CBS 151.66</strain>
    </source>
</reference>
<dbReference type="Gene3D" id="3.40.50.720">
    <property type="entry name" value="NAD(P)-binding Rossmann-like Domain"/>
    <property type="match status" value="1"/>
</dbReference>
<dbReference type="OrthoDB" id="47007at2759"/>
<dbReference type="Proteomes" id="UP000326565">
    <property type="component" value="Unassembled WGS sequence"/>
</dbReference>
<keyword evidence="2" id="KW-1185">Reference proteome</keyword>
<proteinExistence type="predicted"/>
<protein>
    <submittedName>
        <fullName evidence="1">Uncharacterized protein</fullName>
    </submittedName>
</protein>
<dbReference type="EMBL" id="ML732221">
    <property type="protein sequence ID" value="KAB8073782.1"/>
    <property type="molecule type" value="Genomic_DNA"/>
</dbReference>
<organism evidence="1 2">
    <name type="scientific">Aspergillus leporis</name>
    <dbReference type="NCBI Taxonomy" id="41062"/>
    <lineage>
        <taxon>Eukaryota</taxon>
        <taxon>Fungi</taxon>
        <taxon>Dikarya</taxon>
        <taxon>Ascomycota</taxon>
        <taxon>Pezizomycotina</taxon>
        <taxon>Eurotiomycetes</taxon>
        <taxon>Eurotiomycetidae</taxon>
        <taxon>Eurotiales</taxon>
        <taxon>Aspergillaceae</taxon>
        <taxon>Aspergillus</taxon>
        <taxon>Aspergillus subgen. Circumdati</taxon>
    </lineage>
</organism>
<evidence type="ECO:0000313" key="1">
    <source>
        <dbReference type="EMBL" id="KAB8073782.1"/>
    </source>
</evidence>
<accession>A0A5N5X358</accession>
<dbReference type="InterPro" id="IPR036291">
    <property type="entry name" value="NAD(P)-bd_dom_sf"/>
</dbReference>
<name>A0A5N5X358_9EURO</name>
<dbReference type="SUPFAM" id="SSF51735">
    <property type="entry name" value="NAD(P)-binding Rossmann-fold domains"/>
    <property type="match status" value="1"/>
</dbReference>